<gene>
    <name evidence="1" type="ORF">M8C21_010981</name>
</gene>
<name>A0AAD5CP88_AMBAR</name>
<organism evidence="1 2">
    <name type="scientific">Ambrosia artemisiifolia</name>
    <name type="common">Common ragweed</name>
    <dbReference type="NCBI Taxonomy" id="4212"/>
    <lineage>
        <taxon>Eukaryota</taxon>
        <taxon>Viridiplantae</taxon>
        <taxon>Streptophyta</taxon>
        <taxon>Embryophyta</taxon>
        <taxon>Tracheophyta</taxon>
        <taxon>Spermatophyta</taxon>
        <taxon>Magnoliopsida</taxon>
        <taxon>eudicotyledons</taxon>
        <taxon>Gunneridae</taxon>
        <taxon>Pentapetalae</taxon>
        <taxon>asterids</taxon>
        <taxon>campanulids</taxon>
        <taxon>Asterales</taxon>
        <taxon>Asteraceae</taxon>
        <taxon>Asteroideae</taxon>
        <taxon>Heliantheae alliance</taxon>
        <taxon>Heliantheae</taxon>
        <taxon>Ambrosia</taxon>
    </lineage>
</organism>
<dbReference type="EMBL" id="JAMZMK010007587">
    <property type="protein sequence ID" value="KAI7744081.1"/>
    <property type="molecule type" value="Genomic_DNA"/>
</dbReference>
<feature type="non-terminal residue" evidence="1">
    <location>
        <position position="96"/>
    </location>
</feature>
<reference evidence="1" key="1">
    <citation type="submission" date="2022-06" db="EMBL/GenBank/DDBJ databases">
        <title>Uncovering the hologenomic basis of an extraordinary plant invasion.</title>
        <authorList>
            <person name="Bieker V.C."/>
            <person name="Martin M.D."/>
            <person name="Gilbert T."/>
            <person name="Hodgins K."/>
            <person name="Battlay P."/>
            <person name="Petersen B."/>
            <person name="Wilson J."/>
        </authorList>
    </citation>
    <scope>NUCLEOTIDE SEQUENCE</scope>
    <source>
        <strain evidence="1">AA19_3_7</strain>
        <tissue evidence="1">Leaf</tissue>
    </source>
</reference>
<accession>A0AAD5CP88</accession>
<proteinExistence type="predicted"/>
<comment type="caution">
    <text evidence="1">The sequence shown here is derived from an EMBL/GenBank/DDBJ whole genome shotgun (WGS) entry which is preliminary data.</text>
</comment>
<dbReference type="Proteomes" id="UP001206925">
    <property type="component" value="Unassembled WGS sequence"/>
</dbReference>
<evidence type="ECO:0000313" key="1">
    <source>
        <dbReference type="EMBL" id="KAI7744081.1"/>
    </source>
</evidence>
<keyword evidence="2" id="KW-1185">Reference proteome</keyword>
<dbReference type="AlphaFoldDB" id="A0AAD5CP88"/>
<evidence type="ECO:0000313" key="2">
    <source>
        <dbReference type="Proteomes" id="UP001206925"/>
    </source>
</evidence>
<sequence length="96" mass="10974">GRGSPPYYLAPDFLHKTPTLTSSTFIFHPEKTAAKVPPHLLTVMDHNVDDDAKCDKKVKKEFLASYFLATYRDGNLAETMYKWFMEDNKKGGNDEM</sequence>
<protein>
    <submittedName>
        <fullName evidence="1">Uncharacterized protein</fullName>
    </submittedName>
</protein>